<feature type="compositionally biased region" description="Low complexity" evidence="1">
    <location>
        <begin position="217"/>
        <end position="232"/>
    </location>
</feature>
<sequence length="456" mass="44905">MGLLGEIAERGKDVIENNLRWTVRAAHSPILHAGQQTIESMKRSTGVGDPENGQRIGEGVAALDVAGQVLVSAAPGDGWDSLGAAAYAGGNADQVGRIQTMIGLDNTLADVLRTEAGQISEARTSLDGHSDWLGSMTLLSIGAGGIPGFGSAARMSAEIAMVAKAVEESKADLNTLRGHVEQNAAVLQNAAARYEAVARDALPSGAKFEPGGGDCRAASAAQPAGGASGQPSCGDGSAPDGAAPFQAGAPLSAAVPAAAPAPSGLPAAGAQSFDAAGAGAGALGAILGSIMSPLSGVLSGLAQAFGQAAQIASQAAGQFGGLGAESAQLDGAATGVEAGTGDQGRDDSHRDERRNDEDADDRAGTEAEEKDERADAGAEGTTGPAEREPAGPPNSTTEHEPARTLPPDLATAAFDGGAAGTVPAHVGADFEQGQLPLAAAATLDRGVPGSAAVIDR</sequence>
<accession>A0ABS6KFE6</accession>
<protein>
    <recommendedName>
        <fullName evidence="2">ESX-1 secretion-associated protein EspA/EspE-like domain-containing protein</fullName>
    </recommendedName>
</protein>
<gene>
    <name evidence="3" type="ORF">FR943_00140</name>
</gene>
<feature type="domain" description="ESX-1 secretion-associated protein EspA/EspE-like" evidence="2">
    <location>
        <begin position="45"/>
        <end position="127"/>
    </location>
</feature>
<proteinExistence type="predicted"/>
<feature type="region of interest" description="Disordered" evidence="1">
    <location>
        <begin position="210"/>
        <end position="245"/>
    </location>
</feature>
<dbReference type="EMBL" id="VOMB01000001">
    <property type="protein sequence ID" value="MBU9762267.1"/>
    <property type="molecule type" value="Genomic_DNA"/>
</dbReference>
<feature type="region of interest" description="Disordered" evidence="1">
    <location>
        <begin position="335"/>
        <end position="425"/>
    </location>
</feature>
<dbReference type="Pfam" id="PF18879">
    <property type="entry name" value="EspA_EspE"/>
    <property type="match status" value="1"/>
</dbReference>
<evidence type="ECO:0000256" key="1">
    <source>
        <dbReference type="SAM" id="MobiDB-lite"/>
    </source>
</evidence>
<evidence type="ECO:0000313" key="4">
    <source>
        <dbReference type="Proteomes" id="UP000812982"/>
    </source>
</evidence>
<comment type="caution">
    <text evidence="3">The sequence shown here is derived from an EMBL/GenBank/DDBJ whole genome shotgun (WGS) entry which is preliminary data.</text>
</comment>
<evidence type="ECO:0000259" key="2">
    <source>
        <dbReference type="Pfam" id="PF18879"/>
    </source>
</evidence>
<dbReference type="RefSeq" id="WP_217154304.1">
    <property type="nucleotide sequence ID" value="NZ_VOMB01000001.1"/>
</dbReference>
<dbReference type="InterPro" id="IPR043796">
    <property type="entry name" value="ESX-1_EspA/EspE-like"/>
</dbReference>
<keyword evidence="4" id="KW-1185">Reference proteome</keyword>
<evidence type="ECO:0000313" key="3">
    <source>
        <dbReference type="EMBL" id="MBU9762267.1"/>
    </source>
</evidence>
<dbReference type="Proteomes" id="UP000812982">
    <property type="component" value="Unassembled WGS sequence"/>
</dbReference>
<reference evidence="3 4" key="1">
    <citation type="journal article" date="2021" name="Sci. Rep.">
        <title>Phenotypic and genomic hallmarks of a novel, potentially pathogenic rapidly growing Mycobacterium species related to the Mycobacterium fortuitum complex.</title>
        <authorList>
            <person name="Gharbi R."/>
            <person name="Khanna V."/>
            <person name="Frigui W."/>
            <person name="Mhenni B."/>
            <person name="Brosch R."/>
            <person name="Mardassi H."/>
        </authorList>
    </citation>
    <scope>NUCLEOTIDE SEQUENCE [LARGE SCALE GENOMIC DNA]</scope>
    <source>
        <strain evidence="3 4">TNTM28</strain>
    </source>
</reference>
<organism evidence="3 4">
    <name type="scientific">[Mycobacterium] fortunisiensis</name>
    <dbReference type="NCBI Taxonomy" id="2600579"/>
    <lineage>
        <taxon>Bacteria</taxon>
        <taxon>Bacillati</taxon>
        <taxon>Actinomycetota</taxon>
        <taxon>Actinomycetes</taxon>
        <taxon>Mycobacteriales</taxon>
        <taxon>Mycobacteriaceae</taxon>
        <taxon>Mycolicibacterium</taxon>
    </lineage>
</organism>
<feature type="compositionally biased region" description="Basic and acidic residues" evidence="1">
    <location>
        <begin position="343"/>
        <end position="376"/>
    </location>
</feature>
<name>A0ABS6KFE6_9MYCO</name>